<proteinExistence type="predicted"/>
<evidence type="ECO:0008006" key="5">
    <source>
        <dbReference type="Google" id="ProtNLM"/>
    </source>
</evidence>
<comment type="caution">
    <text evidence="3">The sequence shown here is derived from an EMBL/GenBank/DDBJ whole genome shotgun (WGS) entry which is preliminary data.</text>
</comment>
<name>A0A1D3D3H0_9EIME</name>
<dbReference type="InParanoid" id="A0A1D3D3H0"/>
<feature type="compositionally biased region" description="Polar residues" evidence="1">
    <location>
        <begin position="138"/>
        <end position="150"/>
    </location>
</feature>
<sequence length="194" mass="20756">MSMRILRGIRRALVLSLGPCFNACVEAAKKPDGRRRRGNPLSRQQQGNTLKTLFPTGSSPHDADFDGPCFFRSGVSLKGVREAPYVSAAITSKSSSGNAYIPVRMHSDHTTQLLPLFAPAAAGAKQQLLDISRGSRKATATANSGRQQDAITPEGSARQQLPPDVLSFSTTSCDCCREIHRCGCRTPLEGAAAK</sequence>
<feature type="signal peptide" evidence="2">
    <location>
        <begin position="1"/>
        <end position="27"/>
    </location>
</feature>
<evidence type="ECO:0000313" key="3">
    <source>
        <dbReference type="EMBL" id="OEH77999.1"/>
    </source>
</evidence>
<feature type="region of interest" description="Disordered" evidence="1">
    <location>
        <begin position="31"/>
        <end position="61"/>
    </location>
</feature>
<accession>A0A1D3D3H0</accession>
<protein>
    <recommendedName>
        <fullName evidence="5">Secreted protein</fullName>
    </recommendedName>
</protein>
<dbReference type="AlphaFoldDB" id="A0A1D3D3H0"/>
<evidence type="ECO:0000256" key="1">
    <source>
        <dbReference type="SAM" id="MobiDB-lite"/>
    </source>
</evidence>
<evidence type="ECO:0000256" key="2">
    <source>
        <dbReference type="SAM" id="SignalP"/>
    </source>
</evidence>
<feature type="compositionally biased region" description="Polar residues" evidence="1">
    <location>
        <begin position="41"/>
        <end position="59"/>
    </location>
</feature>
<feature type="region of interest" description="Disordered" evidence="1">
    <location>
        <begin position="133"/>
        <end position="159"/>
    </location>
</feature>
<dbReference type="VEuPathDB" id="ToxoDB:cyc_06475"/>
<dbReference type="EMBL" id="JROU02000906">
    <property type="protein sequence ID" value="OEH77999.1"/>
    <property type="molecule type" value="Genomic_DNA"/>
</dbReference>
<reference evidence="3 4" key="1">
    <citation type="journal article" date="2016" name="BMC Genomics">
        <title>Comparative genomics reveals Cyclospora cayetanensis possesses coccidia-like metabolism and invasion components but unique surface antigens.</title>
        <authorList>
            <person name="Liu S."/>
            <person name="Wang L."/>
            <person name="Zheng H."/>
            <person name="Xu Z."/>
            <person name="Roellig D.M."/>
            <person name="Li N."/>
            <person name="Frace M.A."/>
            <person name="Tang K."/>
            <person name="Arrowood M.J."/>
            <person name="Moss D.M."/>
            <person name="Zhang L."/>
            <person name="Feng Y."/>
            <person name="Xiao L."/>
        </authorList>
    </citation>
    <scope>NUCLEOTIDE SEQUENCE [LARGE SCALE GENOMIC DNA]</scope>
    <source>
        <strain evidence="3 4">CHN_HEN01</strain>
    </source>
</reference>
<feature type="chain" id="PRO_5008914115" description="Secreted protein" evidence="2">
    <location>
        <begin position="28"/>
        <end position="194"/>
    </location>
</feature>
<dbReference type="Proteomes" id="UP000095192">
    <property type="component" value="Unassembled WGS sequence"/>
</dbReference>
<evidence type="ECO:0000313" key="4">
    <source>
        <dbReference type="Proteomes" id="UP000095192"/>
    </source>
</evidence>
<keyword evidence="4" id="KW-1185">Reference proteome</keyword>
<organism evidence="3 4">
    <name type="scientific">Cyclospora cayetanensis</name>
    <dbReference type="NCBI Taxonomy" id="88456"/>
    <lineage>
        <taxon>Eukaryota</taxon>
        <taxon>Sar</taxon>
        <taxon>Alveolata</taxon>
        <taxon>Apicomplexa</taxon>
        <taxon>Conoidasida</taxon>
        <taxon>Coccidia</taxon>
        <taxon>Eucoccidiorida</taxon>
        <taxon>Eimeriorina</taxon>
        <taxon>Eimeriidae</taxon>
        <taxon>Cyclospora</taxon>
    </lineage>
</organism>
<keyword evidence="2" id="KW-0732">Signal</keyword>
<gene>
    <name evidence="3" type="ORF">cyc_06475</name>
</gene>